<dbReference type="FunFam" id="1.25.40.430:FF:000003">
    <property type="entry name" value="Checkpoint serine/threonine-protein kinase BUB1"/>
    <property type="match status" value="1"/>
</dbReference>
<sequence>MEDFELVKENVQPLKQGRVPAKLRQAVSQDETSASEKQRLLAEEQRNEWMKVQNYAGDDPLKAWLGLISWTEQSFPSGNSNLLALLEQSTRELMTQQYRNDLRYLKLWIKYADKCKKAGDIFNFLEVNDIGQDFDLFYFSCAVYHELSHDFQKAHEYYELGIHRNVEGVEHLRRRFKEFETRMAQRVQRQRENEELGMPGEAGPSRQSLKQLSGRTDHRARRRAQAKSGGGEGNLPGQDLEIFEDPGIASHDDKRGGCSAHPSLQWDKLPSQQDMKKENEQHATAWAGVRMPQKRGRHDRLHRPTAASTLPVFEDEECLKGEETHPEQPQDGPSLRLRLEQRDGGKEDNPLLTDPLLFFKNPQLAPSVPQGLEGDTASTLQAVKGPSTGFSSEILIGADGEECCFEEARAARWMEEHKEDVVYQKAPEVPQAGKLEVESDENNDARSRQRKGKRPLAPLQPVALDPHTQPVAEVMPAPTSVSVAQPPSVVQPELPRANSGFEPTVNITINTREAFADIMSMFGGDLPSGSGAPKGSPSPGYVAEPAATSPQHDEAGDSLEVYEEGNTMAVPNIGAPGGDAEHEEFALFQDPEFATNHNLPAVTLGVGMAVGATPVEGSSSAQNAMPRRLAFTPIEPSPQAVEVYSAAAATLEEPSEMEYDPEQENMGERGPPGRTLEGNAAARVFQPLREEQREALGVMVDEELQEDEDGEMFDPNEALRNAAQYAGTGAIHDDFIVYGDDDPVHMRDVSDESVAGGSYAAPAGNGHEPLAGASRQDSTSPESSTVTVDPFSEDAVEFMMAAPGNAPLHELEGVFSHGPEPIPEEVTVVLQMVRRGGATSSSSTALRLGDTTYLLKGCLGSGAYAQVYEAYPLMPDQDEDMADDDGNVFALKVQSPACPWEYCVLNRLQSRLPEDDERSAMFLSAHRVHVYPSHSMLLCDFAEHGSLQGAINAYLSKGLHMDEVVVMYYTIEMLHMMEAMHACGIVHADFKPDNLMLRNGGTEWEEWAPWRPGSWKEKGLMLIDFGKAIDTRSFPDEARFVGDSLTDAFRCMEMLEGRPWKYQADLFGLAGVVHCMLHGRYMEVQYLEGESGAACYAPQEPLKRYWQTELWGQLFETLLNPNETTMGAPTAMLANLREMFEMHLVDNHGKMSVLRQSLMKQTIMLYNQRNGAA</sequence>
<evidence type="ECO:0000256" key="1">
    <source>
        <dbReference type="ARBA" id="ARBA00004629"/>
    </source>
</evidence>
<keyword evidence="3" id="KW-0808">Transferase</keyword>
<keyword evidence="14" id="KW-1185">Reference proteome</keyword>
<dbReference type="GO" id="GO:0051754">
    <property type="term" value="P:meiotic sister chromatid cohesion, centromeric"/>
    <property type="evidence" value="ECO:0007669"/>
    <property type="project" value="TreeGrafter"/>
</dbReference>
<evidence type="ECO:0000256" key="5">
    <source>
        <dbReference type="ARBA" id="ARBA00022777"/>
    </source>
</evidence>
<dbReference type="PANTHER" id="PTHR14030:SF4">
    <property type="entry name" value="BUB1 KINASE, ISOFORM A-RELATED"/>
    <property type="match status" value="1"/>
</dbReference>
<dbReference type="GO" id="GO:0032991">
    <property type="term" value="C:protein-containing complex"/>
    <property type="evidence" value="ECO:0007669"/>
    <property type="project" value="UniProtKB-ARBA"/>
</dbReference>
<feature type="domain" description="Protein kinase" evidence="11">
    <location>
        <begin position="853"/>
        <end position="1164"/>
    </location>
</feature>
<dbReference type="PROSITE" id="PS00108">
    <property type="entry name" value="PROTEIN_KINASE_ST"/>
    <property type="match status" value="1"/>
</dbReference>
<keyword evidence="2" id="KW-0158">Chromosome</keyword>
<feature type="compositionally biased region" description="Polar residues" evidence="10">
    <location>
        <begin position="205"/>
        <end position="214"/>
    </location>
</feature>
<evidence type="ECO:0000256" key="2">
    <source>
        <dbReference type="ARBA" id="ARBA00022454"/>
    </source>
</evidence>
<evidence type="ECO:0000259" key="11">
    <source>
        <dbReference type="PROSITE" id="PS50011"/>
    </source>
</evidence>
<evidence type="ECO:0000256" key="8">
    <source>
        <dbReference type="ARBA" id="ARBA00023328"/>
    </source>
</evidence>
<dbReference type="GO" id="GO:0007094">
    <property type="term" value="P:mitotic spindle assembly checkpoint signaling"/>
    <property type="evidence" value="ECO:0007669"/>
    <property type="project" value="InterPro"/>
</dbReference>
<gene>
    <name evidence="13" type="ORF">CYMTET_38834</name>
</gene>
<evidence type="ECO:0008006" key="15">
    <source>
        <dbReference type="Google" id="ProtNLM"/>
    </source>
</evidence>
<dbReference type="Pfam" id="PF08311">
    <property type="entry name" value="Mad3_BUB1_I"/>
    <property type="match status" value="1"/>
</dbReference>
<feature type="domain" description="BUB1 N-terminal" evidence="12">
    <location>
        <begin position="48"/>
        <end position="200"/>
    </location>
</feature>
<dbReference type="SMART" id="SM00777">
    <property type="entry name" value="Mad3_BUB1_I"/>
    <property type="match status" value="1"/>
</dbReference>
<keyword evidence="8" id="KW-0137">Centromere</keyword>
<keyword evidence="7 9" id="KW-0067">ATP-binding</keyword>
<evidence type="ECO:0000259" key="12">
    <source>
        <dbReference type="PROSITE" id="PS51489"/>
    </source>
</evidence>
<keyword evidence="6" id="KW-0995">Kinetochore</keyword>
<dbReference type="Pfam" id="PF00069">
    <property type="entry name" value="Pkinase"/>
    <property type="match status" value="1"/>
</dbReference>
<feature type="compositionally biased region" description="Basic residues" evidence="10">
    <location>
        <begin position="292"/>
        <end position="303"/>
    </location>
</feature>
<dbReference type="AlphaFoldDB" id="A0AAE0F4I9"/>
<evidence type="ECO:0000256" key="9">
    <source>
        <dbReference type="PROSITE-ProRule" id="PRU10141"/>
    </source>
</evidence>
<reference evidence="13 14" key="1">
    <citation type="journal article" date="2015" name="Genome Biol. Evol.">
        <title>Comparative Genomics of a Bacterivorous Green Alga Reveals Evolutionary Causalities and Consequences of Phago-Mixotrophic Mode of Nutrition.</title>
        <authorList>
            <person name="Burns J.A."/>
            <person name="Paasch A."/>
            <person name="Narechania A."/>
            <person name="Kim E."/>
        </authorList>
    </citation>
    <scope>NUCLEOTIDE SEQUENCE [LARGE SCALE GENOMIC DNA]</scope>
    <source>
        <strain evidence="13 14">PLY_AMNH</strain>
    </source>
</reference>
<dbReference type="PANTHER" id="PTHR14030">
    <property type="entry name" value="MITOTIC CHECKPOINT SERINE/THREONINE-PROTEIN KINASE BUB1"/>
    <property type="match status" value="1"/>
</dbReference>
<feature type="region of interest" description="Disordered" evidence="10">
    <location>
        <begin position="423"/>
        <end position="462"/>
    </location>
</feature>
<dbReference type="InterPro" id="IPR013212">
    <property type="entry name" value="Mad3/Bub1_I"/>
</dbReference>
<dbReference type="Gene3D" id="1.25.40.430">
    <property type="match status" value="1"/>
</dbReference>
<dbReference type="InterPro" id="IPR008271">
    <property type="entry name" value="Ser/Thr_kinase_AS"/>
</dbReference>
<dbReference type="InterPro" id="IPR017441">
    <property type="entry name" value="Protein_kinase_ATP_BS"/>
</dbReference>
<evidence type="ECO:0000256" key="10">
    <source>
        <dbReference type="SAM" id="MobiDB-lite"/>
    </source>
</evidence>
<dbReference type="GO" id="GO:0005524">
    <property type="term" value="F:ATP binding"/>
    <property type="evidence" value="ECO:0007669"/>
    <property type="project" value="UniProtKB-UniRule"/>
</dbReference>
<evidence type="ECO:0000256" key="6">
    <source>
        <dbReference type="ARBA" id="ARBA00022838"/>
    </source>
</evidence>
<dbReference type="PROSITE" id="PS50011">
    <property type="entry name" value="PROTEIN_KINASE_DOM"/>
    <property type="match status" value="1"/>
</dbReference>
<feature type="compositionally biased region" description="Polar residues" evidence="10">
    <location>
        <begin position="775"/>
        <end position="785"/>
    </location>
</feature>
<dbReference type="GO" id="GO:0004672">
    <property type="term" value="F:protein kinase activity"/>
    <property type="evidence" value="ECO:0007669"/>
    <property type="project" value="InterPro"/>
</dbReference>
<accession>A0AAE0F4I9</accession>
<feature type="region of interest" description="Disordered" evidence="10">
    <location>
        <begin position="526"/>
        <end position="555"/>
    </location>
</feature>
<evidence type="ECO:0000313" key="14">
    <source>
        <dbReference type="Proteomes" id="UP001190700"/>
    </source>
</evidence>
<dbReference type="PROSITE" id="PS51489">
    <property type="entry name" value="BUB1_N"/>
    <property type="match status" value="1"/>
</dbReference>
<feature type="binding site" evidence="9">
    <location>
        <position position="892"/>
    </location>
    <ligand>
        <name>ATP</name>
        <dbReference type="ChEBI" id="CHEBI:30616"/>
    </ligand>
</feature>
<dbReference type="Gene3D" id="1.10.510.10">
    <property type="entry name" value="Transferase(Phosphotransferase) domain 1"/>
    <property type="match status" value="1"/>
</dbReference>
<evidence type="ECO:0000256" key="4">
    <source>
        <dbReference type="ARBA" id="ARBA00022741"/>
    </source>
</evidence>
<name>A0AAE0F4I9_9CHLO</name>
<feature type="region of interest" description="Disordered" evidence="10">
    <location>
        <begin position="186"/>
        <end position="314"/>
    </location>
</feature>
<comment type="caution">
    <text evidence="13">The sequence shown here is derived from an EMBL/GenBank/DDBJ whole genome shotgun (WGS) entry which is preliminary data.</text>
</comment>
<feature type="region of interest" description="Disordered" evidence="10">
    <location>
        <begin position="751"/>
        <end position="785"/>
    </location>
</feature>
<evidence type="ECO:0000256" key="3">
    <source>
        <dbReference type="ARBA" id="ARBA00022679"/>
    </source>
</evidence>
<dbReference type="PROSITE" id="PS00107">
    <property type="entry name" value="PROTEIN_KINASE_ATP"/>
    <property type="match status" value="1"/>
</dbReference>
<feature type="compositionally biased region" description="Low complexity" evidence="10">
    <location>
        <begin position="527"/>
        <end position="540"/>
    </location>
</feature>
<dbReference type="InterPro" id="IPR015661">
    <property type="entry name" value="Bub1/Mad3"/>
</dbReference>
<dbReference type="SUPFAM" id="SSF56112">
    <property type="entry name" value="Protein kinase-like (PK-like)"/>
    <property type="match status" value="1"/>
</dbReference>
<dbReference type="Proteomes" id="UP001190700">
    <property type="component" value="Unassembled WGS sequence"/>
</dbReference>
<dbReference type="InterPro" id="IPR000719">
    <property type="entry name" value="Prot_kinase_dom"/>
</dbReference>
<dbReference type="GO" id="GO:0000776">
    <property type="term" value="C:kinetochore"/>
    <property type="evidence" value="ECO:0007669"/>
    <property type="project" value="UniProtKB-KW"/>
</dbReference>
<dbReference type="SMART" id="SM00220">
    <property type="entry name" value="S_TKc"/>
    <property type="match status" value="1"/>
</dbReference>
<proteinExistence type="predicted"/>
<evidence type="ECO:0000313" key="13">
    <source>
        <dbReference type="EMBL" id="KAK3251841.1"/>
    </source>
</evidence>
<feature type="compositionally biased region" description="Acidic residues" evidence="10">
    <location>
        <begin position="655"/>
        <end position="665"/>
    </location>
</feature>
<organism evidence="13 14">
    <name type="scientific">Cymbomonas tetramitiformis</name>
    <dbReference type="NCBI Taxonomy" id="36881"/>
    <lineage>
        <taxon>Eukaryota</taxon>
        <taxon>Viridiplantae</taxon>
        <taxon>Chlorophyta</taxon>
        <taxon>Pyramimonadophyceae</taxon>
        <taxon>Pyramimonadales</taxon>
        <taxon>Pyramimonadaceae</taxon>
        <taxon>Cymbomonas</taxon>
    </lineage>
</organism>
<dbReference type="InterPro" id="IPR011009">
    <property type="entry name" value="Kinase-like_dom_sf"/>
</dbReference>
<keyword evidence="4 9" id="KW-0547">Nucleotide-binding</keyword>
<keyword evidence="5" id="KW-0418">Kinase</keyword>
<evidence type="ECO:0000256" key="7">
    <source>
        <dbReference type="ARBA" id="ARBA00022840"/>
    </source>
</evidence>
<protein>
    <recommendedName>
        <fullName evidence="15">Bub1</fullName>
    </recommendedName>
</protein>
<dbReference type="EMBL" id="LGRX02025793">
    <property type="protein sequence ID" value="KAK3251841.1"/>
    <property type="molecule type" value="Genomic_DNA"/>
</dbReference>
<comment type="subcellular location">
    <subcellularLocation>
        <location evidence="1">Chromosome</location>
        <location evidence="1">Centromere</location>
        <location evidence="1">Kinetochore</location>
    </subcellularLocation>
</comment>
<feature type="region of interest" description="Disordered" evidence="10">
    <location>
        <begin position="655"/>
        <end position="677"/>
    </location>
</feature>